<proteinExistence type="predicted"/>
<evidence type="ECO:0000313" key="1">
    <source>
        <dbReference type="EMBL" id="KAJ9057233.1"/>
    </source>
</evidence>
<gene>
    <name evidence="1" type="ORF">DSO57_1024566</name>
</gene>
<organism evidence="1 2">
    <name type="scientific">Entomophthora muscae</name>
    <dbReference type="NCBI Taxonomy" id="34485"/>
    <lineage>
        <taxon>Eukaryota</taxon>
        <taxon>Fungi</taxon>
        <taxon>Fungi incertae sedis</taxon>
        <taxon>Zoopagomycota</taxon>
        <taxon>Entomophthoromycotina</taxon>
        <taxon>Entomophthoromycetes</taxon>
        <taxon>Entomophthorales</taxon>
        <taxon>Entomophthoraceae</taxon>
        <taxon>Entomophthora</taxon>
    </lineage>
</organism>
<comment type="caution">
    <text evidence="1">The sequence shown here is derived from an EMBL/GenBank/DDBJ whole genome shotgun (WGS) entry which is preliminary data.</text>
</comment>
<protein>
    <submittedName>
        <fullName evidence="1">Uncharacterized protein</fullName>
    </submittedName>
</protein>
<sequence length="109" mass="11908">MLWFQVLAPGPCWDAPSPILSSQSRFWGGLCLPFHQSSLCRQLLMLPTVLGFLTDTCICSEKFTFTLKMDISMLITLGCSYAVALKAVALTESNSSVNGINTDADKVKD</sequence>
<reference evidence="1" key="1">
    <citation type="submission" date="2022-04" db="EMBL/GenBank/DDBJ databases">
        <title>Genome of the entomopathogenic fungus Entomophthora muscae.</title>
        <authorList>
            <person name="Elya C."/>
            <person name="Lovett B.R."/>
            <person name="Lee E."/>
            <person name="Macias A.M."/>
            <person name="Hajek A.E."/>
            <person name="De Bivort B.L."/>
            <person name="Kasson M.T."/>
            <person name="De Fine Licht H.H."/>
            <person name="Stajich J.E."/>
        </authorList>
    </citation>
    <scope>NUCLEOTIDE SEQUENCE</scope>
    <source>
        <strain evidence="1">Berkeley</strain>
    </source>
</reference>
<dbReference type="Proteomes" id="UP001165960">
    <property type="component" value="Unassembled WGS sequence"/>
</dbReference>
<accession>A0ACC2S4P5</accession>
<dbReference type="EMBL" id="QTSX02005813">
    <property type="protein sequence ID" value="KAJ9057233.1"/>
    <property type="molecule type" value="Genomic_DNA"/>
</dbReference>
<keyword evidence="2" id="KW-1185">Reference proteome</keyword>
<name>A0ACC2S4P5_9FUNG</name>
<evidence type="ECO:0000313" key="2">
    <source>
        <dbReference type="Proteomes" id="UP001165960"/>
    </source>
</evidence>